<dbReference type="Pfam" id="PF25876">
    <property type="entry name" value="HH_MFP_RND"/>
    <property type="match status" value="1"/>
</dbReference>
<dbReference type="GO" id="GO:0046677">
    <property type="term" value="P:response to antibiotic"/>
    <property type="evidence" value="ECO:0007669"/>
    <property type="project" value="TreeGrafter"/>
</dbReference>
<comment type="similarity">
    <text evidence="2">Belongs to the membrane fusion protein (MFP) (TC 8.A.1) family.</text>
</comment>
<feature type="region of interest" description="Disordered" evidence="4">
    <location>
        <begin position="416"/>
        <end position="463"/>
    </location>
</feature>
<reference evidence="10 11" key="1">
    <citation type="submission" date="2019-02" db="EMBL/GenBank/DDBJ databases">
        <title>Deep-cultivation of Planctomycetes and their phenomic and genomic characterization uncovers novel biology.</title>
        <authorList>
            <person name="Wiegand S."/>
            <person name="Jogler M."/>
            <person name="Boedeker C."/>
            <person name="Pinto D."/>
            <person name="Vollmers J."/>
            <person name="Rivas-Marin E."/>
            <person name="Kohn T."/>
            <person name="Peeters S.H."/>
            <person name="Heuer A."/>
            <person name="Rast P."/>
            <person name="Oberbeckmann S."/>
            <person name="Bunk B."/>
            <person name="Jeske O."/>
            <person name="Meyerdierks A."/>
            <person name="Storesund J.E."/>
            <person name="Kallscheuer N."/>
            <person name="Luecker S."/>
            <person name="Lage O.M."/>
            <person name="Pohl T."/>
            <person name="Merkel B.J."/>
            <person name="Hornburger P."/>
            <person name="Mueller R.-W."/>
            <person name="Bruemmer F."/>
            <person name="Labrenz M."/>
            <person name="Spormann A.M."/>
            <person name="Op Den Camp H."/>
            <person name="Overmann J."/>
            <person name="Amann R."/>
            <person name="Jetten M.S.M."/>
            <person name="Mascher T."/>
            <person name="Medema M.H."/>
            <person name="Devos D.P."/>
            <person name="Kaster A.-K."/>
            <person name="Ovreas L."/>
            <person name="Rohde M."/>
            <person name="Galperin M.Y."/>
            <person name="Jogler C."/>
        </authorList>
    </citation>
    <scope>NUCLEOTIDE SEQUENCE [LARGE SCALE GENOMIC DNA]</scope>
    <source>
        <strain evidence="10 11">KOR42</strain>
    </source>
</reference>
<dbReference type="InterPro" id="IPR006143">
    <property type="entry name" value="RND_pump_MFP"/>
</dbReference>
<dbReference type="InterPro" id="IPR058626">
    <property type="entry name" value="MdtA-like_b-barrel"/>
</dbReference>
<evidence type="ECO:0000256" key="2">
    <source>
        <dbReference type="ARBA" id="ARBA00009477"/>
    </source>
</evidence>
<dbReference type="RefSeq" id="WP_146510817.1">
    <property type="nucleotide sequence ID" value="NZ_SIHI01000010.1"/>
</dbReference>
<feature type="domain" description="Multidrug resistance protein MdtA-like C-terminal permuted SH3" evidence="9">
    <location>
        <begin position="351"/>
        <end position="412"/>
    </location>
</feature>
<dbReference type="SUPFAM" id="SSF111369">
    <property type="entry name" value="HlyD-like secretion proteins"/>
    <property type="match status" value="1"/>
</dbReference>
<sequence>MRFRKSEGKATDISGNLSQQYWFPHCLWMLFLLVVGCGGSGPSNEYKAPPPPEVHYVTPVRKTVTLYIEENGETEAVERANVRARVKGFLEEMHFTPGKEVKKGDILYVIEKQEYAAAVASAQAAVDAAKASVEVAIAQVGVAQVEVSRTDQDFKRTQALFDRQASNQQELDNAIANRDAAIASEKMAAATVESLKAELQKAEANLTQAQLDLDYTEVKAPIDGHITKTDVKIGNLVESGTVLATVVSRSPLYANFNISDRQALRLQKARLEEQPLKEGQTGFDYRAVPVFLQREIDTGFPFEGHIDYISEEGVDQATGTLALRSIFENKSGEIFPGLFVRVKVPVTKKENTLLVPQLTVMRDRRGAYLLVIDGEDVVQRQPANVGETFDGLVEILSELNDDARIIIDGSQRGRPGVKVRPEKWQGTVVATSDDMSVEVAEESDNAEENDDAEGSPETESSDE</sequence>
<dbReference type="PANTHER" id="PTHR30158">
    <property type="entry name" value="ACRA/E-RELATED COMPONENT OF DRUG EFFLUX TRANSPORTER"/>
    <property type="match status" value="1"/>
</dbReference>
<dbReference type="InterPro" id="IPR058625">
    <property type="entry name" value="MdtA-like_BSH"/>
</dbReference>
<keyword evidence="3" id="KW-0175">Coiled coil</keyword>
<dbReference type="Gene3D" id="1.10.287.470">
    <property type="entry name" value="Helix hairpin bin"/>
    <property type="match status" value="1"/>
</dbReference>
<dbReference type="GO" id="GO:0030313">
    <property type="term" value="C:cell envelope"/>
    <property type="evidence" value="ECO:0007669"/>
    <property type="project" value="UniProtKB-SubCell"/>
</dbReference>
<dbReference type="Pfam" id="PF25967">
    <property type="entry name" value="RND-MFP_C"/>
    <property type="match status" value="1"/>
</dbReference>
<dbReference type="GO" id="GO:0022857">
    <property type="term" value="F:transmembrane transporter activity"/>
    <property type="evidence" value="ECO:0007669"/>
    <property type="project" value="InterPro"/>
</dbReference>
<dbReference type="Proteomes" id="UP000317243">
    <property type="component" value="Unassembled WGS sequence"/>
</dbReference>
<evidence type="ECO:0000256" key="1">
    <source>
        <dbReference type="ARBA" id="ARBA00004196"/>
    </source>
</evidence>
<dbReference type="InterPro" id="IPR058624">
    <property type="entry name" value="MdtA-like_HH"/>
</dbReference>
<gene>
    <name evidence="10" type="primary">bepF_2</name>
    <name evidence="10" type="ORF">KOR42_33560</name>
</gene>
<dbReference type="Pfam" id="PF25917">
    <property type="entry name" value="BSH_RND"/>
    <property type="match status" value="1"/>
</dbReference>
<evidence type="ECO:0000256" key="5">
    <source>
        <dbReference type="SAM" id="Phobius"/>
    </source>
</evidence>
<dbReference type="Pfam" id="PF25944">
    <property type="entry name" value="Beta-barrel_RND"/>
    <property type="match status" value="1"/>
</dbReference>
<evidence type="ECO:0000313" key="10">
    <source>
        <dbReference type="EMBL" id="TWT51882.1"/>
    </source>
</evidence>
<feature type="coiled-coil region" evidence="3">
    <location>
        <begin position="185"/>
        <end position="219"/>
    </location>
</feature>
<keyword evidence="11" id="KW-1185">Reference proteome</keyword>
<dbReference type="OrthoDB" id="9816569at2"/>
<evidence type="ECO:0000259" key="9">
    <source>
        <dbReference type="Pfam" id="PF25967"/>
    </source>
</evidence>
<feature type="domain" description="Multidrug resistance protein MdtA-like barrel-sandwich hybrid" evidence="7">
    <location>
        <begin position="79"/>
        <end position="247"/>
    </location>
</feature>
<dbReference type="GO" id="GO:0005886">
    <property type="term" value="C:plasma membrane"/>
    <property type="evidence" value="ECO:0007669"/>
    <property type="project" value="TreeGrafter"/>
</dbReference>
<evidence type="ECO:0000259" key="6">
    <source>
        <dbReference type="Pfam" id="PF25876"/>
    </source>
</evidence>
<protein>
    <submittedName>
        <fullName evidence="10">Efflux pump periplasmic linker BepF</fullName>
    </submittedName>
</protein>
<evidence type="ECO:0000256" key="3">
    <source>
        <dbReference type="SAM" id="Coils"/>
    </source>
</evidence>
<dbReference type="Gene3D" id="2.40.50.100">
    <property type="match status" value="1"/>
</dbReference>
<dbReference type="PANTHER" id="PTHR30158:SF10">
    <property type="entry name" value="CATION EFFLUX PUMP"/>
    <property type="match status" value="1"/>
</dbReference>
<dbReference type="InterPro" id="IPR058627">
    <property type="entry name" value="MdtA-like_C"/>
</dbReference>
<evidence type="ECO:0000256" key="4">
    <source>
        <dbReference type="SAM" id="MobiDB-lite"/>
    </source>
</evidence>
<keyword evidence="5" id="KW-0472">Membrane</keyword>
<keyword evidence="5" id="KW-1133">Transmembrane helix</keyword>
<dbReference type="Gene3D" id="2.40.30.170">
    <property type="match status" value="1"/>
</dbReference>
<evidence type="ECO:0000313" key="11">
    <source>
        <dbReference type="Proteomes" id="UP000317243"/>
    </source>
</evidence>
<feature type="compositionally biased region" description="Acidic residues" evidence="4">
    <location>
        <begin position="435"/>
        <end position="463"/>
    </location>
</feature>
<comment type="subcellular location">
    <subcellularLocation>
        <location evidence="1">Cell envelope</location>
    </subcellularLocation>
</comment>
<keyword evidence="5" id="KW-0812">Transmembrane</keyword>
<proteinExistence type="inferred from homology"/>
<evidence type="ECO:0000259" key="7">
    <source>
        <dbReference type="Pfam" id="PF25917"/>
    </source>
</evidence>
<organism evidence="10 11">
    <name type="scientific">Thalassoglobus neptunius</name>
    <dbReference type="NCBI Taxonomy" id="1938619"/>
    <lineage>
        <taxon>Bacteria</taxon>
        <taxon>Pseudomonadati</taxon>
        <taxon>Planctomycetota</taxon>
        <taxon>Planctomycetia</taxon>
        <taxon>Planctomycetales</taxon>
        <taxon>Planctomycetaceae</taxon>
        <taxon>Thalassoglobus</taxon>
    </lineage>
</organism>
<feature type="domain" description="Multidrug resistance protein MdtA-like beta-barrel" evidence="8">
    <location>
        <begin position="253"/>
        <end position="347"/>
    </location>
</feature>
<feature type="transmembrane region" description="Helical" evidence="5">
    <location>
        <begin position="21"/>
        <end position="41"/>
    </location>
</feature>
<evidence type="ECO:0000259" key="8">
    <source>
        <dbReference type="Pfam" id="PF25944"/>
    </source>
</evidence>
<dbReference type="AlphaFoldDB" id="A0A5C5WPZ8"/>
<accession>A0A5C5WPZ8</accession>
<comment type="caution">
    <text evidence="10">The sequence shown here is derived from an EMBL/GenBank/DDBJ whole genome shotgun (WGS) entry which is preliminary data.</text>
</comment>
<name>A0A5C5WPZ8_9PLAN</name>
<feature type="domain" description="Multidrug resistance protein MdtA-like alpha-helical hairpin" evidence="6">
    <location>
        <begin position="137"/>
        <end position="216"/>
    </location>
</feature>
<dbReference type="NCBIfam" id="TIGR01730">
    <property type="entry name" value="RND_mfp"/>
    <property type="match status" value="1"/>
</dbReference>
<dbReference type="EMBL" id="SIHI01000010">
    <property type="protein sequence ID" value="TWT51882.1"/>
    <property type="molecule type" value="Genomic_DNA"/>
</dbReference>
<dbReference type="Gene3D" id="2.40.420.20">
    <property type="match status" value="1"/>
</dbReference>